<feature type="region of interest" description="Disordered" evidence="1">
    <location>
        <begin position="215"/>
        <end position="255"/>
    </location>
</feature>
<name>A0A371K6Z0_9GAMM</name>
<proteinExistence type="predicted"/>
<evidence type="ECO:0000313" key="2">
    <source>
        <dbReference type="EMBL" id="RDZ29600.1"/>
    </source>
</evidence>
<evidence type="ECO:0000256" key="1">
    <source>
        <dbReference type="SAM" id="MobiDB-lite"/>
    </source>
</evidence>
<evidence type="ECO:0008006" key="4">
    <source>
        <dbReference type="Google" id="ProtNLM"/>
    </source>
</evidence>
<reference evidence="2 3" key="1">
    <citation type="submission" date="2018-08" db="EMBL/GenBank/DDBJ databases">
        <title>Lysobacter sp. zong2l5, whole genome shotgun sequence.</title>
        <authorList>
            <person name="Zhang X."/>
            <person name="Feng G."/>
            <person name="Zhu H."/>
        </authorList>
    </citation>
    <scope>NUCLEOTIDE SEQUENCE [LARGE SCALE GENOMIC DNA]</scope>
    <source>
        <strain evidence="3">zong2l5</strain>
    </source>
</reference>
<dbReference type="Proteomes" id="UP000264492">
    <property type="component" value="Unassembled WGS sequence"/>
</dbReference>
<gene>
    <name evidence="2" type="ORF">DX914_11180</name>
</gene>
<dbReference type="AlphaFoldDB" id="A0A371K6Z0"/>
<evidence type="ECO:0000313" key="3">
    <source>
        <dbReference type="Proteomes" id="UP000264492"/>
    </source>
</evidence>
<sequence>MRRVFGELRSRADAGDVAAATRLYQDLRTCAGLDQLEWFLTRAADETLADKIDGSSAQSLERYRLQLEAVESHKQAIRKARTLCDGLDRGILDTQLPSLRRAAQLGEEHARACYLSSGPGYDARGLMRHPEWIQEYRTGVRSLIDAGMAAGDWKVVDILRRAYEPGADGMLAGTLGPDAVQHYRYLKLYRLGAQGARTADMDRKLALAAARIRPEQRADADRWAQETLQSQFGGSDSTESTAPGWDPCSLAASEE</sequence>
<dbReference type="EMBL" id="QTSU01000001">
    <property type="protein sequence ID" value="RDZ29600.1"/>
    <property type="molecule type" value="Genomic_DNA"/>
</dbReference>
<feature type="compositionally biased region" description="Basic and acidic residues" evidence="1">
    <location>
        <begin position="215"/>
        <end position="224"/>
    </location>
</feature>
<organism evidence="2 3">
    <name type="scientific">Lysobacter silvisoli</name>
    <dbReference type="NCBI Taxonomy" id="2293254"/>
    <lineage>
        <taxon>Bacteria</taxon>
        <taxon>Pseudomonadati</taxon>
        <taxon>Pseudomonadota</taxon>
        <taxon>Gammaproteobacteria</taxon>
        <taxon>Lysobacterales</taxon>
        <taxon>Lysobacteraceae</taxon>
        <taxon>Lysobacter</taxon>
    </lineage>
</organism>
<comment type="caution">
    <text evidence="2">The sequence shown here is derived from an EMBL/GenBank/DDBJ whole genome shotgun (WGS) entry which is preliminary data.</text>
</comment>
<keyword evidence="3" id="KW-1185">Reference proteome</keyword>
<feature type="compositionally biased region" description="Polar residues" evidence="1">
    <location>
        <begin position="226"/>
        <end position="241"/>
    </location>
</feature>
<accession>A0A371K6Z0</accession>
<protein>
    <recommendedName>
        <fullName evidence="4">Sel1 repeat family protein</fullName>
    </recommendedName>
</protein>